<dbReference type="GeneID" id="24922727"/>
<reference evidence="7" key="1">
    <citation type="submission" date="2010-02" db="EMBL/GenBank/DDBJ databases">
        <title>Sequencing and annotation of the Blastocystis hominis genome.</title>
        <authorList>
            <person name="Wincker P."/>
        </authorList>
    </citation>
    <scope>NUCLEOTIDE SEQUENCE</scope>
    <source>
        <strain evidence="7">Singapore isolate B</strain>
    </source>
</reference>
<proteinExistence type="predicted"/>
<dbReference type="InParanoid" id="D8M5D5"/>
<keyword evidence="5" id="KW-0378">Hydrolase</keyword>
<keyword evidence="8" id="KW-1185">Reference proteome</keyword>
<dbReference type="EMBL" id="FN668658">
    <property type="protein sequence ID" value="CBK23274.2"/>
    <property type="molecule type" value="Genomic_DNA"/>
</dbReference>
<evidence type="ECO:0000256" key="3">
    <source>
        <dbReference type="ARBA" id="ARBA00022722"/>
    </source>
</evidence>
<protein>
    <recommendedName>
        <fullName evidence="9">Endonuclease V</fullName>
    </recommendedName>
</protein>
<evidence type="ECO:0000256" key="1">
    <source>
        <dbReference type="ARBA" id="ARBA00004496"/>
    </source>
</evidence>
<dbReference type="PANTHER" id="PTHR28511">
    <property type="entry name" value="ENDONUCLEASE V"/>
    <property type="match status" value="1"/>
</dbReference>
<name>D8M5D5_BLAHO</name>
<evidence type="ECO:0000256" key="6">
    <source>
        <dbReference type="SAM" id="Coils"/>
    </source>
</evidence>
<dbReference type="OrthoDB" id="20018at2759"/>
<gene>
    <name evidence="7" type="ORF">GSBLH_T00006603001</name>
</gene>
<dbReference type="GO" id="GO:0005737">
    <property type="term" value="C:cytoplasm"/>
    <property type="evidence" value="ECO:0007669"/>
    <property type="project" value="UniProtKB-SubCell"/>
</dbReference>
<evidence type="ECO:0000256" key="2">
    <source>
        <dbReference type="ARBA" id="ARBA00022490"/>
    </source>
</evidence>
<feature type="coiled-coil region" evidence="6">
    <location>
        <begin position="1"/>
        <end position="28"/>
    </location>
</feature>
<dbReference type="GO" id="GO:0003727">
    <property type="term" value="F:single-stranded RNA binding"/>
    <property type="evidence" value="ECO:0007669"/>
    <property type="project" value="TreeGrafter"/>
</dbReference>
<evidence type="ECO:0000313" key="8">
    <source>
        <dbReference type="Proteomes" id="UP000008312"/>
    </source>
</evidence>
<evidence type="ECO:0008006" key="9">
    <source>
        <dbReference type="Google" id="ProtNLM"/>
    </source>
</evidence>
<dbReference type="GO" id="GO:0005730">
    <property type="term" value="C:nucleolus"/>
    <property type="evidence" value="ECO:0007669"/>
    <property type="project" value="TreeGrafter"/>
</dbReference>
<evidence type="ECO:0000313" key="7">
    <source>
        <dbReference type="EMBL" id="CBK23274.2"/>
    </source>
</evidence>
<keyword evidence="6" id="KW-0175">Coiled coil</keyword>
<dbReference type="Gene3D" id="3.30.2170.10">
    <property type="entry name" value="archaeoglobus fulgidus dsm 4304 superfamily"/>
    <property type="match status" value="1"/>
</dbReference>
<keyword evidence="3" id="KW-0540">Nuclease</keyword>
<evidence type="ECO:0000256" key="5">
    <source>
        <dbReference type="ARBA" id="ARBA00022801"/>
    </source>
</evidence>
<dbReference type="Proteomes" id="UP000008312">
    <property type="component" value="Unassembled WGS sequence"/>
</dbReference>
<keyword evidence="2" id="KW-0963">Cytoplasm</keyword>
<dbReference type="OMA" id="AFRECEP"/>
<evidence type="ECO:0000256" key="4">
    <source>
        <dbReference type="ARBA" id="ARBA00022759"/>
    </source>
</evidence>
<accession>D8M5D5</accession>
<dbReference type="InterPro" id="IPR007581">
    <property type="entry name" value="Endonuclease-V"/>
</dbReference>
<dbReference type="GO" id="GO:0016891">
    <property type="term" value="F:RNA endonuclease activity producing 5'-phosphomonoesters, hydrolytic mechanism"/>
    <property type="evidence" value="ECO:0007669"/>
    <property type="project" value="TreeGrafter"/>
</dbReference>
<dbReference type="GO" id="GO:0006281">
    <property type="term" value="P:DNA repair"/>
    <property type="evidence" value="ECO:0007669"/>
    <property type="project" value="InterPro"/>
</dbReference>
<organism evidence="7">
    <name type="scientific">Blastocystis hominis</name>
    <dbReference type="NCBI Taxonomy" id="12968"/>
    <lineage>
        <taxon>Eukaryota</taxon>
        <taxon>Sar</taxon>
        <taxon>Stramenopiles</taxon>
        <taxon>Bigyra</taxon>
        <taxon>Opalozoa</taxon>
        <taxon>Opalinata</taxon>
        <taxon>Blastocystidae</taxon>
        <taxon>Blastocystis</taxon>
    </lineage>
</organism>
<comment type="subcellular location">
    <subcellularLocation>
        <location evidence="1">Cytoplasm</location>
    </subcellularLocation>
</comment>
<dbReference type="Pfam" id="PF04493">
    <property type="entry name" value="Endonuclease_5"/>
    <property type="match status" value="1"/>
</dbReference>
<keyword evidence="4" id="KW-0255">Endonuclease</keyword>
<dbReference type="PANTHER" id="PTHR28511:SF1">
    <property type="entry name" value="ENDONUCLEASE V"/>
    <property type="match status" value="1"/>
</dbReference>
<sequence length="194" mass="21680">MEINKDDVDNNISQIEQLERQWEEEQNRLAACVICENPELEDKIRNHSLERIGGLDISYSGDDDDTAVGCLVVYNPQTQKIVYSDLQTFTISVPYIPGYLAYREMPIYRSLLTKLKQNHNELFPEVILVDGQGRLHPRHCGSACVVGLEFGCPTIGVGKNMFCGGSFVQSGKKPVVLDGACDVCSDIHEFHLGM</sequence>
<dbReference type="AlphaFoldDB" id="D8M5D5"/>
<dbReference type="RefSeq" id="XP_012897322.1">
    <property type="nucleotide sequence ID" value="XM_013041868.1"/>
</dbReference>